<dbReference type="GO" id="GO:0006508">
    <property type="term" value="P:proteolysis"/>
    <property type="evidence" value="ECO:0007669"/>
    <property type="project" value="UniProtKB-KW"/>
</dbReference>
<dbReference type="Proteomes" id="UP001300672">
    <property type="component" value="Chromosome"/>
</dbReference>
<dbReference type="InterPro" id="IPR005944">
    <property type="entry name" value="Pro_iminopeptidase"/>
</dbReference>
<evidence type="ECO:0000256" key="3">
    <source>
        <dbReference type="ARBA" id="ARBA00010088"/>
    </source>
</evidence>
<evidence type="ECO:0000256" key="9">
    <source>
        <dbReference type="ARBA" id="ARBA00022801"/>
    </source>
</evidence>
<dbReference type="GO" id="GO:0005737">
    <property type="term" value="C:cytoplasm"/>
    <property type="evidence" value="ECO:0007669"/>
    <property type="project" value="UniProtKB-SubCell"/>
</dbReference>
<dbReference type="PIRSF" id="PIRSF006431">
    <property type="entry name" value="Pept_S33"/>
    <property type="match status" value="1"/>
</dbReference>
<dbReference type="InterPro" id="IPR002410">
    <property type="entry name" value="Peptidase_S33"/>
</dbReference>
<name>A0AA95KHN1_9GAMM</name>
<dbReference type="Pfam" id="PF00561">
    <property type="entry name" value="Abhydrolase_1"/>
    <property type="match status" value="1"/>
</dbReference>
<feature type="domain" description="AB hydrolase-1" evidence="13">
    <location>
        <begin position="24"/>
        <end position="283"/>
    </location>
</feature>
<keyword evidence="7 11" id="KW-0963">Cytoplasm</keyword>
<organism evidence="14">
    <name type="scientific">Candidatus Thiocaldithrix dubininis</name>
    <dbReference type="NCBI Taxonomy" id="3080823"/>
    <lineage>
        <taxon>Bacteria</taxon>
        <taxon>Pseudomonadati</taxon>
        <taxon>Pseudomonadota</taxon>
        <taxon>Gammaproteobacteria</taxon>
        <taxon>Thiotrichales</taxon>
        <taxon>Thiotrichaceae</taxon>
        <taxon>Candidatus Thiocaldithrix</taxon>
    </lineage>
</organism>
<reference evidence="14" key="2">
    <citation type="submission" date="2023-04" db="EMBL/GenBank/DDBJ databases">
        <authorList>
            <person name="Beletskiy A.V."/>
            <person name="Mardanov A.V."/>
            <person name="Ravin N.V."/>
        </authorList>
    </citation>
    <scope>NUCLEOTIDE SEQUENCE</scope>
    <source>
        <strain evidence="14">GKL-01</strain>
    </source>
</reference>
<gene>
    <name evidence="14" type="ORF">QJT80_13065</name>
</gene>
<evidence type="ECO:0000256" key="5">
    <source>
        <dbReference type="ARBA" id="ARBA00021843"/>
    </source>
</evidence>
<sequence>MSRLQVDHGHELYYAEFGNPHGIPLLFMHGGPGSRCDPSHAHYLRPDLFRIIQLDQRGCGQSTPHGHLAANTTEDLVHDMQRLKAHLGIERWVIYGGSWGAVLALQYAKQFPQATLGVLLRGAFLARLVDWQWFALPRGIAQQWPLAYQAMLDAAQVPYGHDPVPYFYQCLQTPNELAYRAALAWNTWEACVMGVTPPRVNADATTWLTSIQRVQVHFHYAANQFFLGEQGICADLNQLQAIPIYAVHGLQDGACRYSAITELAAQLPNMQVLGVTAGHGLHEQTMQQGLQRITTHLAQSLGLL</sequence>
<reference evidence="14" key="1">
    <citation type="journal article" date="2023" name="Int. J. Mol. Sci.">
        <title>Metagenomics Revealed a New Genus 'Candidatus Thiocaldithrix dubininis' gen. nov., sp. nov. and a New Species 'Candidatus Thiothrix putei' sp. nov. in the Family Thiotrichaceae, Some Members of Which Have Traits of Both Na+- and H+-Motive Energetics.</title>
        <authorList>
            <person name="Ravin N.V."/>
            <person name="Muntyan M.S."/>
            <person name="Smolyakov D.D."/>
            <person name="Rudenko T.S."/>
            <person name="Beletsky A.V."/>
            <person name="Mardanov A.V."/>
            <person name="Grabovich M.Y."/>
        </authorList>
    </citation>
    <scope>NUCLEOTIDE SEQUENCE</scope>
    <source>
        <strain evidence="14">GKL-01</strain>
    </source>
</reference>
<evidence type="ECO:0000256" key="2">
    <source>
        <dbReference type="ARBA" id="ARBA00004496"/>
    </source>
</evidence>
<proteinExistence type="inferred from homology"/>
<evidence type="ECO:0000256" key="6">
    <source>
        <dbReference type="ARBA" id="ARBA00022438"/>
    </source>
</evidence>
<accession>A0AA95KHN1</accession>
<dbReference type="PANTHER" id="PTHR43722">
    <property type="entry name" value="PROLINE IMINOPEPTIDASE"/>
    <property type="match status" value="1"/>
</dbReference>
<dbReference type="AlphaFoldDB" id="A0AA95KHN1"/>
<evidence type="ECO:0000259" key="13">
    <source>
        <dbReference type="Pfam" id="PF00561"/>
    </source>
</evidence>
<dbReference type="KEGG" id="tdu:QJT80_13065"/>
<dbReference type="InterPro" id="IPR000073">
    <property type="entry name" value="AB_hydrolase_1"/>
</dbReference>
<keyword evidence="9 11" id="KW-0378">Hydrolase</keyword>
<comment type="catalytic activity">
    <reaction evidence="1 11">
        <text>Release of N-terminal proline from a peptide.</text>
        <dbReference type="EC" id="3.4.11.5"/>
    </reaction>
</comment>
<keyword evidence="8 11" id="KW-0645">Protease</keyword>
<comment type="subcellular location">
    <subcellularLocation>
        <location evidence="2 11">Cytoplasm</location>
    </subcellularLocation>
</comment>
<dbReference type="EMBL" id="CP124755">
    <property type="protein sequence ID" value="WGZ90405.1"/>
    <property type="molecule type" value="Genomic_DNA"/>
</dbReference>
<dbReference type="InterPro" id="IPR029058">
    <property type="entry name" value="AB_hydrolase_fold"/>
</dbReference>
<feature type="active site" description="Nucleophile" evidence="12">
    <location>
        <position position="98"/>
    </location>
</feature>
<evidence type="ECO:0000256" key="11">
    <source>
        <dbReference type="PIRNR" id="PIRNR006431"/>
    </source>
</evidence>
<feature type="active site" evidence="12">
    <location>
        <position position="252"/>
    </location>
</feature>
<comment type="similarity">
    <text evidence="3 11">Belongs to the peptidase S33 family.</text>
</comment>
<dbReference type="Gene3D" id="3.40.50.1820">
    <property type="entry name" value="alpha/beta hydrolase"/>
    <property type="match status" value="1"/>
</dbReference>
<evidence type="ECO:0000256" key="4">
    <source>
        <dbReference type="ARBA" id="ARBA00012568"/>
    </source>
</evidence>
<protein>
    <recommendedName>
        <fullName evidence="5 11">Proline iminopeptidase</fullName>
        <shortName evidence="11">PIP</shortName>
        <ecNumber evidence="4 11">3.4.11.5</ecNumber>
    </recommendedName>
    <alternativeName>
        <fullName evidence="10 11">Prolyl aminopeptidase</fullName>
    </alternativeName>
</protein>
<feature type="active site" description="Proton donor" evidence="12">
    <location>
        <position position="279"/>
    </location>
</feature>
<keyword evidence="6 11" id="KW-0031">Aminopeptidase</keyword>
<dbReference type="SUPFAM" id="SSF53474">
    <property type="entry name" value="alpha/beta-Hydrolases"/>
    <property type="match status" value="1"/>
</dbReference>
<dbReference type="PRINTS" id="PR00793">
    <property type="entry name" value="PROAMNOPTASE"/>
</dbReference>
<dbReference type="GO" id="GO:0004177">
    <property type="term" value="F:aminopeptidase activity"/>
    <property type="evidence" value="ECO:0007669"/>
    <property type="project" value="UniProtKB-UniRule"/>
</dbReference>
<evidence type="ECO:0000256" key="1">
    <source>
        <dbReference type="ARBA" id="ARBA00001585"/>
    </source>
</evidence>
<evidence type="ECO:0000256" key="10">
    <source>
        <dbReference type="ARBA" id="ARBA00029605"/>
    </source>
</evidence>
<dbReference type="PANTHER" id="PTHR43722:SF1">
    <property type="entry name" value="PROLINE IMINOPEPTIDASE"/>
    <property type="match status" value="1"/>
</dbReference>
<dbReference type="EC" id="3.4.11.5" evidence="4 11"/>
<evidence type="ECO:0000256" key="12">
    <source>
        <dbReference type="PIRSR" id="PIRSR006431-1"/>
    </source>
</evidence>
<evidence type="ECO:0000256" key="8">
    <source>
        <dbReference type="ARBA" id="ARBA00022670"/>
    </source>
</evidence>
<evidence type="ECO:0000313" key="14">
    <source>
        <dbReference type="EMBL" id="WGZ90405.1"/>
    </source>
</evidence>
<evidence type="ECO:0000256" key="7">
    <source>
        <dbReference type="ARBA" id="ARBA00022490"/>
    </source>
</evidence>